<organism evidence="4">
    <name type="scientific">Thermohahella caldifontis</name>
    <dbReference type="NCBI Taxonomy" id="3142973"/>
    <lineage>
        <taxon>Bacteria</taxon>
        <taxon>Pseudomonadati</taxon>
        <taxon>Pseudomonadota</taxon>
        <taxon>Gammaproteobacteria</taxon>
        <taxon>Oceanospirillales</taxon>
        <taxon>Hahellaceae</taxon>
        <taxon>Thermohahella</taxon>
    </lineage>
</organism>
<dbReference type="Pfam" id="PF00378">
    <property type="entry name" value="ECH_1"/>
    <property type="match status" value="1"/>
</dbReference>
<evidence type="ECO:0000313" key="4">
    <source>
        <dbReference type="EMBL" id="XDT71410.1"/>
    </source>
</evidence>
<reference evidence="4" key="1">
    <citation type="submission" date="2024-05" db="EMBL/GenBank/DDBJ databases">
        <title>Genome sequencing of novel strain.</title>
        <authorList>
            <person name="Ganbat D."/>
            <person name="Ganbat S."/>
            <person name="Lee S.-J."/>
        </authorList>
    </citation>
    <scope>NUCLEOTIDE SEQUENCE</scope>
    <source>
        <strain evidence="4">SMD15-11</strain>
    </source>
</reference>
<accession>A0AB39UTE5</accession>
<evidence type="ECO:0000256" key="3">
    <source>
        <dbReference type="RuleBase" id="RU003707"/>
    </source>
</evidence>
<dbReference type="InterPro" id="IPR018376">
    <property type="entry name" value="Enoyl-CoA_hyd/isom_CS"/>
</dbReference>
<name>A0AB39UTE5_9GAMM</name>
<dbReference type="InterPro" id="IPR029045">
    <property type="entry name" value="ClpP/crotonase-like_dom_sf"/>
</dbReference>
<protein>
    <submittedName>
        <fullName evidence="4">Enoyl-CoA hydratase/isomerase family protein</fullName>
    </submittedName>
</protein>
<dbReference type="CDD" id="cd06558">
    <property type="entry name" value="crotonase-like"/>
    <property type="match status" value="1"/>
</dbReference>
<dbReference type="GO" id="GO:0006635">
    <property type="term" value="P:fatty acid beta-oxidation"/>
    <property type="evidence" value="ECO:0007669"/>
    <property type="project" value="TreeGrafter"/>
</dbReference>
<dbReference type="EMBL" id="CP154858">
    <property type="protein sequence ID" value="XDT71410.1"/>
    <property type="molecule type" value="Genomic_DNA"/>
</dbReference>
<comment type="similarity">
    <text evidence="1 3">Belongs to the enoyl-CoA hydratase/isomerase family.</text>
</comment>
<dbReference type="SUPFAM" id="SSF52096">
    <property type="entry name" value="ClpP/crotonase"/>
    <property type="match status" value="1"/>
</dbReference>
<evidence type="ECO:0000256" key="2">
    <source>
        <dbReference type="ARBA" id="ARBA00023239"/>
    </source>
</evidence>
<dbReference type="GO" id="GO:0016829">
    <property type="term" value="F:lyase activity"/>
    <property type="evidence" value="ECO:0007669"/>
    <property type="project" value="UniProtKB-KW"/>
</dbReference>
<dbReference type="KEGG" id="tcd:AAIA72_11410"/>
<dbReference type="Gene3D" id="3.90.226.10">
    <property type="entry name" value="2-enoyl-CoA Hydratase, Chain A, domain 1"/>
    <property type="match status" value="1"/>
</dbReference>
<keyword evidence="2" id="KW-0456">Lyase</keyword>
<dbReference type="PANTHER" id="PTHR11941">
    <property type="entry name" value="ENOYL-COA HYDRATASE-RELATED"/>
    <property type="match status" value="1"/>
</dbReference>
<dbReference type="RefSeq" id="WP_369600446.1">
    <property type="nucleotide sequence ID" value="NZ_CP154858.1"/>
</dbReference>
<dbReference type="AlphaFoldDB" id="A0AB39UTE5"/>
<proteinExistence type="inferred from homology"/>
<evidence type="ECO:0000256" key="1">
    <source>
        <dbReference type="ARBA" id="ARBA00005254"/>
    </source>
</evidence>
<dbReference type="InterPro" id="IPR001753">
    <property type="entry name" value="Enoyl-CoA_hydra/iso"/>
</dbReference>
<sequence length="260" mass="28947">MYETLLYSVSGAVAEIRFNRPHRLNAVIDALYTELQDALDRAEADSDVRVLVLTGEGRAFCVGADLKAHAEGTRTPFQRREYLRGEQQVCKRLLTSDKPVVAAVNGYALGAGAEMALACDFLVMAESAQWGLPEISLGTFLGGGLTRLLPQRVGMGRARELIYFGRKISGPEAVQMGLADRCWPDDHFREEVRRFAAELAEKAPISMKLAKECLYRGSERSLEDTLIAELEGMMFCTTTRDWQEGIRAFAEKRTPRYTGD</sequence>
<dbReference type="PROSITE" id="PS00166">
    <property type="entry name" value="ENOYL_COA_HYDRATASE"/>
    <property type="match status" value="1"/>
</dbReference>
<dbReference type="Gene3D" id="1.10.12.10">
    <property type="entry name" value="Lyase 2-enoyl-coa Hydratase, Chain A, domain 2"/>
    <property type="match status" value="1"/>
</dbReference>
<dbReference type="PANTHER" id="PTHR11941:SF54">
    <property type="entry name" value="ENOYL-COA HYDRATASE, MITOCHONDRIAL"/>
    <property type="match status" value="1"/>
</dbReference>
<dbReference type="InterPro" id="IPR014748">
    <property type="entry name" value="Enoyl-CoA_hydra_C"/>
</dbReference>
<gene>
    <name evidence="4" type="ORF">AAIA72_11410</name>
</gene>